<proteinExistence type="predicted"/>
<evidence type="ECO:0000313" key="2">
    <source>
        <dbReference type="Proteomes" id="UP001230005"/>
    </source>
</evidence>
<sequence length="148" mass="17270">MNTDKIEDKIMDLFPEWERVVINVITSPIEMTSQFSFAEQQRSTIELMEDESNLFIVDSFHFDILGEQRLLKSFDTMESFLVENVDYTRLFYLDMEQEQGEKLLGIDITNHDFLSNTEVTAVNDNKLAIHSRSEDTGNALQFVEIFID</sequence>
<evidence type="ECO:0000313" key="1">
    <source>
        <dbReference type="EMBL" id="MDQ0258078.1"/>
    </source>
</evidence>
<accession>A0ABU0A3K5</accession>
<keyword evidence="2" id="KW-1185">Reference proteome</keyword>
<gene>
    <name evidence="1" type="ORF">J2S74_005542</name>
</gene>
<reference evidence="1 2" key="1">
    <citation type="submission" date="2023-07" db="EMBL/GenBank/DDBJ databases">
        <title>Genomic Encyclopedia of Type Strains, Phase IV (KMG-IV): sequencing the most valuable type-strain genomes for metagenomic binning, comparative biology and taxonomic classification.</title>
        <authorList>
            <person name="Goeker M."/>
        </authorList>
    </citation>
    <scope>NUCLEOTIDE SEQUENCE [LARGE SCALE GENOMIC DNA]</scope>
    <source>
        <strain evidence="1 2">DSM 9768</strain>
    </source>
</reference>
<protein>
    <submittedName>
        <fullName evidence="1">Uncharacterized protein</fullName>
    </submittedName>
</protein>
<dbReference type="EMBL" id="JAUSUG010000047">
    <property type="protein sequence ID" value="MDQ0258078.1"/>
    <property type="molecule type" value="Genomic_DNA"/>
</dbReference>
<dbReference type="RefSeq" id="WP_307332809.1">
    <property type="nucleotide sequence ID" value="NZ_JAUSUG010000047.1"/>
</dbReference>
<name>A0ABU0A3K5_9BACI</name>
<comment type="caution">
    <text evidence="1">The sequence shown here is derived from an EMBL/GenBank/DDBJ whole genome shotgun (WGS) entry which is preliminary data.</text>
</comment>
<organism evidence="1 2">
    <name type="scientific">Evansella vedderi</name>
    <dbReference type="NCBI Taxonomy" id="38282"/>
    <lineage>
        <taxon>Bacteria</taxon>
        <taxon>Bacillati</taxon>
        <taxon>Bacillota</taxon>
        <taxon>Bacilli</taxon>
        <taxon>Bacillales</taxon>
        <taxon>Bacillaceae</taxon>
        <taxon>Evansella</taxon>
    </lineage>
</organism>
<dbReference type="Proteomes" id="UP001230005">
    <property type="component" value="Unassembled WGS sequence"/>
</dbReference>